<dbReference type="InterPro" id="IPR001584">
    <property type="entry name" value="Integrase_cat-core"/>
</dbReference>
<dbReference type="GO" id="GO:0004190">
    <property type="term" value="F:aspartic-type endopeptidase activity"/>
    <property type="evidence" value="ECO:0007669"/>
    <property type="project" value="UniProtKB-KW"/>
</dbReference>
<dbReference type="PANTHER" id="PTHR11439">
    <property type="entry name" value="GAG-POL-RELATED RETROTRANSPOSON"/>
    <property type="match status" value="1"/>
</dbReference>
<keyword evidence="1" id="KW-0645">Protease</keyword>
<dbReference type="SUPFAM" id="SSF56672">
    <property type="entry name" value="DNA/RNA polymerases"/>
    <property type="match status" value="1"/>
</dbReference>
<name>A0A6L2MIG3_TANCI</name>
<feature type="compositionally biased region" description="Basic residues" evidence="3">
    <location>
        <begin position="113"/>
        <end position="129"/>
    </location>
</feature>
<dbReference type="InterPro" id="IPR036875">
    <property type="entry name" value="Znf_CCHC_sf"/>
</dbReference>
<dbReference type="InterPro" id="IPR013103">
    <property type="entry name" value="RVT_2"/>
</dbReference>
<evidence type="ECO:0000256" key="2">
    <source>
        <dbReference type="PROSITE-ProRule" id="PRU00047"/>
    </source>
</evidence>
<dbReference type="PANTHER" id="PTHR11439:SF521">
    <property type="entry name" value="RNA-DIRECTED DNA POLYMERASE"/>
    <property type="match status" value="1"/>
</dbReference>
<dbReference type="CDD" id="cd09272">
    <property type="entry name" value="RNase_HI_RT_Ty1"/>
    <property type="match status" value="1"/>
</dbReference>
<dbReference type="PROSITE" id="PS50158">
    <property type="entry name" value="ZF_CCHC"/>
    <property type="match status" value="1"/>
</dbReference>
<dbReference type="InterPro" id="IPR036397">
    <property type="entry name" value="RNaseH_sf"/>
</dbReference>
<sequence length="1053" mass="120477">MHFMLSSMSVVYELTTLMPVDGGENPTVEQVRKRAKWDNDDYVCRGLILNDFKNTLKHLKEELTLIELGSHLRIEESLRVQDSDKPKGNNVAGPSVVNMMEHNNSSRYNDNKGKRKHHDTRGNPNKKPKVTCWKCGKPGHLKKDCKAGNDDDVSWWVDSGAIVHVCRDRCWFKTFESLNDETILHIGNESTTLVHGRGCVDLMFSSVKVVSLLNVLHVPNIRKNLVSSSVLNNYGYKQVIESNKFVLSKHGVFISFGYLSNHMFRLNSVSDNIGSAFMSTSKLNDSILWHARLDEALDKFKVFKTKVELQQESLIKRFKTDRGGEYMNTMYFQSVGINHEMTAPYTPQQNGISERKNRVLKEMVNSMVPNKRNMTTLYEPWTKKKPNLNYLRVWGCRAVVRLPNLKLKTLGEKGIECIFVGYAEHSKAFSFYVIKPNDSVAINSIIELRDAIFDEHRVTDKIVQQSELRKSKRHRNPKDFGPEFQLYLIEGTRDEVSDQHSYCFNVEDDPKTFDEAIKSQDVAFWKEAINDEMDSIMRNNTWVLTDLPPSCKPLGINYFDTYAPVARISTIRLLIAMASIHNLIIHQMDVKTAFLNEELEEEAPKQWHQKFDKIVLSNGYLLNQADKCVYSKFDAFGKGVIICLYVDDMLIFGTDQVQVDLTKEFLSSWFSMKDMRDANVIFGIRIKHESNGISISQSHYIEKVLKKFNYSDCTTISTPLDTCEKLMPNRGLTVSQLKYSRVIGCLMYAITCTRPDIAFTVGKLSRYTSNPRTQHWQAIQRVLKYLKKTMDYRLIYSGYPSVVEGYTDASWISNTEDNSSTSGWVFLLGGGAISWAYKKQTCITGSTMEYEFVALAAVGKEAEWLKNLLLEISLWVKRMAPISIRCDSAATLAKAYIQMYSVKSRHLGVRHSMIRELITNTIEFVRSQQNLADHLMKGLARDLVIKSAEGMRLKGLKHMFYKSSQRCAWNLLTRRMKLGMDSGSYNIYELDMDTWLWMEVRSVHPEVPEHRDSDSESNPSEEVSSAGYLIRGCFSIKPSADMLLSGLADALGH</sequence>
<dbReference type="AlphaFoldDB" id="A0A6L2MIG3"/>
<gene>
    <name evidence="7" type="ORF">Tci_045207</name>
</gene>
<feature type="domain" description="Integrase catalytic" evidence="6">
    <location>
        <begin position="316"/>
        <end position="411"/>
    </location>
</feature>
<evidence type="ECO:0000313" key="7">
    <source>
        <dbReference type="EMBL" id="GEU73229.1"/>
    </source>
</evidence>
<dbReference type="SMART" id="SM00343">
    <property type="entry name" value="ZnF_C2HC"/>
    <property type="match status" value="1"/>
</dbReference>
<dbReference type="SUPFAM" id="SSF53098">
    <property type="entry name" value="Ribonuclease H-like"/>
    <property type="match status" value="1"/>
</dbReference>
<evidence type="ECO:0000256" key="1">
    <source>
        <dbReference type="ARBA" id="ARBA00022750"/>
    </source>
</evidence>
<dbReference type="EMBL" id="BKCJ010006647">
    <property type="protein sequence ID" value="GEU73229.1"/>
    <property type="molecule type" value="Genomic_DNA"/>
</dbReference>
<dbReference type="Pfam" id="PF07727">
    <property type="entry name" value="RVT_2"/>
    <property type="match status" value="1"/>
</dbReference>
<feature type="region of interest" description="Disordered" evidence="3">
    <location>
        <begin position="79"/>
        <end position="129"/>
    </location>
</feature>
<keyword evidence="2" id="KW-0863">Zinc-finger</keyword>
<organism evidence="7">
    <name type="scientific">Tanacetum cinerariifolium</name>
    <name type="common">Dalmatian daisy</name>
    <name type="synonym">Chrysanthemum cinerariifolium</name>
    <dbReference type="NCBI Taxonomy" id="118510"/>
    <lineage>
        <taxon>Eukaryota</taxon>
        <taxon>Viridiplantae</taxon>
        <taxon>Streptophyta</taxon>
        <taxon>Embryophyta</taxon>
        <taxon>Tracheophyta</taxon>
        <taxon>Spermatophyta</taxon>
        <taxon>Magnoliopsida</taxon>
        <taxon>eudicotyledons</taxon>
        <taxon>Gunneridae</taxon>
        <taxon>Pentapetalae</taxon>
        <taxon>asterids</taxon>
        <taxon>campanulids</taxon>
        <taxon>Asterales</taxon>
        <taxon>Asteraceae</taxon>
        <taxon>Asteroideae</taxon>
        <taxon>Anthemideae</taxon>
        <taxon>Anthemidinae</taxon>
        <taxon>Tanacetum</taxon>
    </lineage>
</organism>
<evidence type="ECO:0000256" key="4">
    <source>
        <dbReference type="SAM" id="SignalP"/>
    </source>
</evidence>
<keyword evidence="2" id="KW-0479">Metal-binding</keyword>
<keyword evidence="2" id="KW-0862">Zinc</keyword>
<evidence type="ECO:0000259" key="6">
    <source>
        <dbReference type="PROSITE" id="PS50994"/>
    </source>
</evidence>
<dbReference type="GO" id="GO:0015074">
    <property type="term" value="P:DNA integration"/>
    <property type="evidence" value="ECO:0007669"/>
    <property type="project" value="InterPro"/>
</dbReference>
<dbReference type="GO" id="GO:0003676">
    <property type="term" value="F:nucleic acid binding"/>
    <property type="evidence" value="ECO:0007669"/>
    <property type="project" value="InterPro"/>
</dbReference>
<dbReference type="Gene3D" id="3.30.420.10">
    <property type="entry name" value="Ribonuclease H-like superfamily/Ribonuclease H"/>
    <property type="match status" value="1"/>
</dbReference>
<dbReference type="Pfam" id="PF25597">
    <property type="entry name" value="SH3_retrovirus"/>
    <property type="match status" value="1"/>
</dbReference>
<dbReference type="PROSITE" id="PS50994">
    <property type="entry name" value="INTEGRASE"/>
    <property type="match status" value="1"/>
</dbReference>
<dbReference type="InterPro" id="IPR057670">
    <property type="entry name" value="SH3_retrovirus"/>
</dbReference>
<keyword evidence="1" id="KW-0064">Aspartyl protease</keyword>
<protein>
    <submittedName>
        <fullName evidence="7">Zinc finger, CCHC-type</fullName>
    </submittedName>
</protein>
<evidence type="ECO:0000259" key="5">
    <source>
        <dbReference type="PROSITE" id="PS50158"/>
    </source>
</evidence>
<dbReference type="Gene3D" id="4.10.60.10">
    <property type="entry name" value="Zinc finger, CCHC-type"/>
    <property type="match status" value="1"/>
</dbReference>
<comment type="caution">
    <text evidence="7">The sequence shown here is derived from an EMBL/GenBank/DDBJ whole genome shotgun (WGS) entry which is preliminary data.</text>
</comment>
<feature type="chain" id="PRO_5026758685" evidence="4">
    <location>
        <begin position="23"/>
        <end position="1053"/>
    </location>
</feature>
<keyword evidence="1" id="KW-0378">Hydrolase</keyword>
<dbReference type="SUPFAM" id="SSF57756">
    <property type="entry name" value="Retrovirus zinc finger-like domains"/>
    <property type="match status" value="1"/>
</dbReference>
<reference evidence="7" key="1">
    <citation type="journal article" date="2019" name="Sci. Rep.">
        <title>Draft genome of Tanacetum cinerariifolium, the natural source of mosquito coil.</title>
        <authorList>
            <person name="Yamashiro T."/>
            <person name="Shiraishi A."/>
            <person name="Satake H."/>
            <person name="Nakayama K."/>
        </authorList>
    </citation>
    <scope>NUCLEOTIDE SEQUENCE</scope>
</reference>
<proteinExistence type="predicted"/>
<feature type="signal peptide" evidence="4">
    <location>
        <begin position="1"/>
        <end position="22"/>
    </location>
</feature>
<dbReference type="GO" id="GO:0008270">
    <property type="term" value="F:zinc ion binding"/>
    <property type="evidence" value="ECO:0007669"/>
    <property type="project" value="UniProtKB-KW"/>
</dbReference>
<evidence type="ECO:0000256" key="3">
    <source>
        <dbReference type="SAM" id="MobiDB-lite"/>
    </source>
</evidence>
<dbReference type="Pfam" id="PF22936">
    <property type="entry name" value="Pol_BBD"/>
    <property type="match status" value="1"/>
</dbReference>
<dbReference type="InterPro" id="IPR001878">
    <property type="entry name" value="Znf_CCHC"/>
</dbReference>
<dbReference type="InterPro" id="IPR043502">
    <property type="entry name" value="DNA/RNA_pol_sf"/>
</dbReference>
<accession>A0A6L2MIG3</accession>
<keyword evidence="4" id="KW-0732">Signal</keyword>
<dbReference type="InterPro" id="IPR054722">
    <property type="entry name" value="PolX-like_BBD"/>
</dbReference>
<dbReference type="Pfam" id="PF00098">
    <property type="entry name" value="zf-CCHC"/>
    <property type="match status" value="1"/>
</dbReference>
<feature type="domain" description="CCHC-type" evidence="5">
    <location>
        <begin position="132"/>
        <end position="146"/>
    </location>
</feature>
<dbReference type="InterPro" id="IPR012337">
    <property type="entry name" value="RNaseH-like_sf"/>
</dbReference>